<proteinExistence type="predicted"/>
<keyword evidence="2" id="KW-1185">Reference proteome</keyword>
<protein>
    <recommendedName>
        <fullName evidence="3">GIY-YIG nuclease family protein</fullName>
    </recommendedName>
</protein>
<dbReference type="CDD" id="cd10451">
    <property type="entry name" value="GIY-YIG_LuxR_like"/>
    <property type="match status" value="1"/>
</dbReference>
<name>A0ABN5IRL1_9CAUL</name>
<dbReference type="SUPFAM" id="SSF82771">
    <property type="entry name" value="GIY-YIG endonuclease"/>
    <property type="match status" value="1"/>
</dbReference>
<dbReference type="Gene3D" id="3.40.1440.10">
    <property type="entry name" value="GIY-YIG endonuclease"/>
    <property type="match status" value="1"/>
</dbReference>
<accession>A0ABN5IRL1</accession>
<dbReference type="Proteomes" id="UP000240527">
    <property type="component" value="Chromosome"/>
</dbReference>
<evidence type="ECO:0000313" key="2">
    <source>
        <dbReference type="Proteomes" id="UP000240527"/>
    </source>
</evidence>
<organism evidence="1 2">
    <name type="scientific">Caulobacter segnis</name>
    <dbReference type="NCBI Taxonomy" id="88688"/>
    <lineage>
        <taxon>Bacteria</taxon>
        <taxon>Pseudomonadati</taxon>
        <taxon>Pseudomonadota</taxon>
        <taxon>Alphaproteobacteria</taxon>
        <taxon>Caulobacterales</taxon>
        <taxon>Caulobacteraceae</taxon>
        <taxon>Caulobacter</taxon>
    </lineage>
</organism>
<evidence type="ECO:0008006" key="3">
    <source>
        <dbReference type="Google" id="ProtNLM"/>
    </source>
</evidence>
<sequence length="111" mass="12198">MSGRKALLRAYKERKVEAGVYAVRCLASGEVWVGATPDLSTRQSGVWFSLRQGSHREPTLQAAWNAHGADAFAFEPIETIDAEGLDAFGRASRLKDRRAHWIGTLSARGLN</sequence>
<dbReference type="InterPro" id="IPR035901">
    <property type="entry name" value="GIY-YIG_endonuc_sf"/>
</dbReference>
<reference evidence="1 2" key="1">
    <citation type="journal article" date="2015" name="Biotechnol. Bioeng.">
        <title>Genome sequence and phenotypic characterization of Caulobacter segnis.</title>
        <authorList>
            <person name="Patel S."/>
            <person name="Fletcher B."/>
            <person name="Scott D.C."/>
            <person name="Ely B."/>
        </authorList>
    </citation>
    <scope>NUCLEOTIDE SEQUENCE [LARGE SCALE GENOMIC DNA]</scope>
    <source>
        <strain evidence="1 2">TK0059</strain>
    </source>
</reference>
<dbReference type="RefSeq" id="WP_013078563.1">
    <property type="nucleotide sequence ID" value="NZ_CP027850.1"/>
</dbReference>
<evidence type="ECO:0000313" key="1">
    <source>
        <dbReference type="EMBL" id="AVQ01655.1"/>
    </source>
</evidence>
<dbReference type="EMBL" id="CP027850">
    <property type="protein sequence ID" value="AVQ01655.1"/>
    <property type="molecule type" value="Genomic_DNA"/>
</dbReference>
<gene>
    <name evidence="1" type="ORF">B7G68_07220</name>
</gene>